<dbReference type="EMBL" id="VCAZ01000379">
    <property type="protein sequence ID" value="TUJ24214.1"/>
    <property type="molecule type" value="Genomic_DNA"/>
</dbReference>
<feature type="transmembrane region" description="Helical" evidence="2">
    <location>
        <begin position="17"/>
        <end position="43"/>
    </location>
</feature>
<gene>
    <name evidence="3" type="ORF">Baya_16817</name>
</gene>
<comment type="caution">
    <text evidence="3">The sequence shown here is derived from an EMBL/GenBank/DDBJ whole genome shotgun (WGS) entry which is preliminary data.</text>
</comment>
<evidence type="ECO:0000313" key="3">
    <source>
        <dbReference type="EMBL" id="TUJ24214.1"/>
    </source>
</evidence>
<feature type="region of interest" description="Disordered" evidence="1">
    <location>
        <begin position="91"/>
        <end position="174"/>
    </location>
</feature>
<organism evidence="3 4">
    <name type="scientific">Bagarius yarrelli</name>
    <name type="common">Goonch</name>
    <name type="synonym">Bagrus yarrelli</name>
    <dbReference type="NCBI Taxonomy" id="175774"/>
    <lineage>
        <taxon>Eukaryota</taxon>
        <taxon>Metazoa</taxon>
        <taxon>Chordata</taxon>
        <taxon>Craniata</taxon>
        <taxon>Vertebrata</taxon>
        <taxon>Euteleostomi</taxon>
        <taxon>Actinopterygii</taxon>
        <taxon>Neopterygii</taxon>
        <taxon>Teleostei</taxon>
        <taxon>Ostariophysi</taxon>
        <taxon>Siluriformes</taxon>
        <taxon>Sisoridae</taxon>
        <taxon>Sisorinae</taxon>
        <taxon>Bagarius</taxon>
    </lineage>
</organism>
<keyword evidence="2" id="KW-0812">Transmembrane</keyword>
<keyword evidence="2" id="KW-0472">Membrane</keyword>
<feature type="compositionally biased region" description="Low complexity" evidence="1">
    <location>
        <begin position="162"/>
        <end position="174"/>
    </location>
</feature>
<name>A0A556VWV8_BAGYA</name>
<sequence>MGDTCSHKLSSAKLLKLFIIIILPCVCGLICLLTLLLTFTGIIGNGLLDSSDSAPFSSTDVSMVTLIPLLAVTVDRHTLVNATATTSDISTDAFYPQSPSTEPLMSDSDPSPPLFPVDATPTPTDDWLLSFSTMSTQSSVEPTSAEAGLASEVQDGDDLQGLRRQQGQRSWNKT</sequence>
<dbReference type="AlphaFoldDB" id="A0A556VWV8"/>
<reference evidence="3 4" key="1">
    <citation type="journal article" date="2019" name="Genome Biol. Evol.">
        <title>Whole-Genome Sequencing of the Giant Devil Catfish, Bagarius yarrelli.</title>
        <authorList>
            <person name="Jiang W."/>
            <person name="Lv Y."/>
            <person name="Cheng L."/>
            <person name="Yang K."/>
            <person name="Chao B."/>
            <person name="Wang X."/>
            <person name="Li Y."/>
            <person name="Pan X."/>
            <person name="You X."/>
            <person name="Zhang Y."/>
            <person name="Yang J."/>
            <person name="Li J."/>
            <person name="Zhang X."/>
            <person name="Liu S."/>
            <person name="Sun C."/>
            <person name="Yang J."/>
            <person name="Shi Q."/>
        </authorList>
    </citation>
    <scope>NUCLEOTIDE SEQUENCE [LARGE SCALE GENOMIC DNA]</scope>
    <source>
        <strain evidence="3">JWS20170419001</strain>
        <tissue evidence="3">Muscle</tissue>
    </source>
</reference>
<evidence type="ECO:0000313" key="4">
    <source>
        <dbReference type="Proteomes" id="UP000319801"/>
    </source>
</evidence>
<dbReference type="Proteomes" id="UP000319801">
    <property type="component" value="Unassembled WGS sequence"/>
</dbReference>
<accession>A0A556VWV8</accession>
<protein>
    <submittedName>
        <fullName evidence="3">Uncharacterized protein</fullName>
    </submittedName>
</protein>
<keyword evidence="4" id="KW-1185">Reference proteome</keyword>
<keyword evidence="2" id="KW-1133">Transmembrane helix</keyword>
<evidence type="ECO:0000256" key="1">
    <source>
        <dbReference type="SAM" id="MobiDB-lite"/>
    </source>
</evidence>
<feature type="compositionally biased region" description="Polar residues" evidence="1">
    <location>
        <begin position="130"/>
        <end position="142"/>
    </location>
</feature>
<evidence type="ECO:0000256" key="2">
    <source>
        <dbReference type="SAM" id="Phobius"/>
    </source>
</evidence>
<proteinExistence type="predicted"/>